<evidence type="ECO:0000256" key="1">
    <source>
        <dbReference type="ARBA" id="ARBA00009922"/>
    </source>
</evidence>
<evidence type="ECO:0000256" key="2">
    <source>
        <dbReference type="ARBA" id="ARBA00022741"/>
    </source>
</evidence>
<dbReference type="InterPro" id="IPR000212">
    <property type="entry name" value="DNA_helicase_UvrD/REP"/>
</dbReference>
<dbReference type="PANTHER" id="PTHR11070:SF69">
    <property type="entry name" value="ATP-DEPENDENT DNA HELICASE UVRD2"/>
    <property type="match status" value="1"/>
</dbReference>
<dbReference type="Gene3D" id="1.10.10.160">
    <property type="match status" value="1"/>
</dbReference>
<dbReference type="EC" id="5.6.2.4" evidence="8"/>
<dbReference type="SUPFAM" id="SSF47819">
    <property type="entry name" value="HRDC-like"/>
    <property type="match status" value="1"/>
</dbReference>
<dbReference type="PROSITE" id="PS50967">
    <property type="entry name" value="HRDC"/>
    <property type="match status" value="1"/>
</dbReference>
<keyword evidence="2 10" id="KW-0547">Nucleotide-binding</keyword>
<dbReference type="Pfam" id="PF13361">
    <property type="entry name" value="UvrD_C"/>
    <property type="match status" value="2"/>
</dbReference>
<evidence type="ECO:0000256" key="7">
    <source>
        <dbReference type="ARBA" id="ARBA00034617"/>
    </source>
</evidence>
<dbReference type="InterPro" id="IPR014017">
    <property type="entry name" value="DNA_helicase_UvrD-like_C"/>
</dbReference>
<dbReference type="EMBL" id="VFNV01000001">
    <property type="protein sequence ID" value="TQK76181.1"/>
    <property type="molecule type" value="Genomic_DNA"/>
</dbReference>
<evidence type="ECO:0000313" key="15">
    <source>
        <dbReference type="Proteomes" id="UP000316181"/>
    </source>
</evidence>
<dbReference type="InterPro" id="IPR044876">
    <property type="entry name" value="HRDC_dom_sf"/>
</dbReference>
<dbReference type="CDD" id="cd17932">
    <property type="entry name" value="DEXQc_UvrD"/>
    <property type="match status" value="1"/>
</dbReference>
<proteinExistence type="inferred from homology"/>
<feature type="domain" description="UvrD-like helicase C-terminal" evidence="13">
    <location>
        <begin position="301"/>
        <end position="550"/>
    </location>
</feature>
<keyword evidence="5 10" id="KW-0067">ATP-binding</keyword>
<protein>
    <recommendedName>
        <fullName evidence="8">DNA 3'-5' helicase</fullName>
        <ecNumber evidence="8">5.6.2.4</ecNumber>
    </recommendedName>
</protein>
<dbReference type="InterPro" id="IPR027417">
    <property type="entry name" value="P-loop_NTPase"/>
</dbReference>
<dbReference type="Pfam" id="PF00580">
    <property type="entry name" value="UvrD-helicase"/>
    <property type="match status" value="1"/>
</dbReference>
<feature type="domain" description="UvrD-like helicase ATP-binding" evidence="12">
    <location>
        <begin position="18"/>
        <end position="300"/>
    </location>
</feature>
<dbReference type="SMART" id="SM00341">
    <property type="entry name" value="HRDC"/>
    <property type="match status" value="1"/>
</dbReference>
<dbReference type="GO" id="GO:0016887">
    <property type="term" value="F:ATP hydrolysis activity"/>
    <property type="evidence" value="ECO:0007669"/>
    <property type="project" value="RHEA"/>
</dbReference>
<dbReference type="FunFam" id="3.40.50.300:FF:001181">
    <property type="entry name" value="DNA helicase"/>
    <property type="match status" value="1"/>
</dbReference>
<organism evidence="14 15">
    <name type="scientific">Rarobacter incanus</name>
    <dbReference type="NCBI Taxonomy" id="153494"/>
    <lineage>
        <taxon>Bacteria</taxon>
        <taxon>Bacillati</taxon>
        <taxon>Actinomycetota</taxon>
        <taxon>Actinomycetes</taxon>
        <taxon>Micrococcales</taxon>
        <taxon>Rarobacteraceae</taxon>
        <taxon>Rarobacter</taxon>
    </lineage>
</organism>
<dbReference type="OrthoDB" id="4812256at2"/>
<comment type="similarity">
    <text evidence="1">Belongs to the helicase family. UvrD subfamily.</text>
</comment>
<dbReference type="GO" id="GO:0005829">
    <property type="term" value="C:cytosol"/>
    <property type="evidence" value="ECO:0007669"/>
    <property type="project" value="TreeGrafter"/>
</dbReference>
<dbReference type="SUPFAM" id="SSF52540">
    <property type="entry name" value="P-loop containing nucleoside triphosphate hydrolases"/>
    <property type="match status" value="1"/>
</dbReference>
<dbReference type="GO" id="GO:0033202">
    <property type="term" value="C:DNA helicase complex"/>
    <property type="evidence" value="ECO:0007669"/>
    <property type="project" value="TreeGrafter"/>
</dbReference>
<reference evidence="14 15" key="1">
    <citation type="submission" date="2019-06" db="EMBL/GenBank/DDBJ databases">
        <title>Sequencing the genomes of 1000 actinobacteria strains.</title>
        <authorList>
            <person name="Klenk H.-P."/>
        </authorList>
    </citation>
    <scope>NUCLEOTIDE SEQUENCE [LARGE SCALE GENOMIC DNA]</scope>
    <source>
        <strain evidence="14 15">DSM 10596</strain>
    </source>
</reference>
<dbReference type="InterPro" id="IPR002121">
    <property type="entry name" value="HRDC_dom"/>
</dbReference>
<feature type="binding site" evidence="10">
    <location>
        <begin position="39"/>
        <end position="46"/>
    </location>
    <ligand>
        <name>ATP</name>
        <dbReference type="ChEBI" id="CHEBI:30616"/>
    </ligand>
</feature>
<evidence type="ECO:0000313" key="14">
    <source>
        <dbReference type="EMBL" id="TQK76181.1"/>
    </source>
</evidence>
<comment type="catalytic activity">
    <reaction evidence="7">
        <text>Couples ATP hydrolysis with the unwinding of duplex DNA by translocating in the 3'-5' direction.</text>
        <dbReference type="EC" id="5.6.2.4"/>
    </reaction>
</comment>
<evidence type="ECO:0000259" key="13">
    <source>
        <dbReference type="PROSITE" id="PS51217"/>
    </source>
</evidence>
<evidence type="ECO:0000256" key="4">
    <source>
        <dbReference type="ARBA" id="ARBA00022806"/>
    </source>
</evidence>
<dbReference type="GO" id="GO:0000725">
    <property type="term" value="P:recombinational repair"/>
    <property type="evidence" value="ECO:0007669"/>
    <property type="project" value="TreeGrafter"/>
</dbReference>
<dbReference type="GO" id="GO:0003677">
    <property type="term" value="F:DNA binding"/>
    <property type="evidence" value="ECO:0007669"/>
    <property type="project" value="InterPro"/>
</dbReference>
<dbReference type="InterPro" id="IPR010997">
    <property type="entry name" value="HRDC-like_sf"/>
</dbReference>
<evidence type="ECO:0000256" key="8">
    <source>
        <dbReference type="ARBA" id="ARBA00034808"/>
    </source>
</evidence>
<comment type="caution">
    <text evidence="14">The sequence shown here is derived from an EMBL/GenBank/DDBJ whole genome shotgun (WGS) entry which is preliminary data.</text>
</comment>
<evidence type="ECO:0000256" key="3">
    <source>
        <dbReference type="ARBA" id="ARBA00022801"/>
    </source>
</evidence>
<evidence type="ECO:0000259" key="12">
    <source>
        <dbReference type="PROSITE" id="PS51198"/>
    </source>
</evidence>
<feature type="domain" description="HRDC" evidence="11">
    <location>
        <begin position="601"/>
        <end position="677"/>
    </location>
</feature>
<dbReference type="GO" id="GO:0043138">
    <property type="term" value="F:3'-5' DNA helicase activity"/>
    <property type="evidence" value="ECO:0007669"/>
    <property type="project" value="UniProtKB-EC"/>
</dbReference>
<dbReference type="Proteomes" id="UP000316181">
    <property type="component" value="Unassembled WGS sequence"/>
</dbReference>
<evidence type="ECO:0000256" key="6">
    <source>
        <dbReference type="ARBA" id="ARBA00023235"/>
    </source>
</evidence>
<dbReference type="RefSeq" id="WP_142111496.1">
    <property type="nucleotide sequence ID" value="NZ_BAAATB010000002.1"/>
</dbReference>
<dbReference type="PROSITE" id="PS51217">
    <property type="entry name" value="UVRD_HELICASE_CTER"/>
    <property type="match status" value="1"/>
</dbReference>
<name>A0A542SNH4_9MICO</name>
<dbReference type="Gene3D" id="3.40.50.300">
    <property type="entry name" value="P-loop containing nucleotide triphosphate hydrolases"/>
    <property type="match status" value="3"/>
</dbReference>
<keyword evidence="4 10" id="KW-0347">Helicase</keyword>
<dbReference type="PROSITE" id="PS51198">
    <property type="entry name" value="UVRD_HELICASE_ATP_BIND"/>
    <property type="match status" value="1"/>
</dbReference>
<dbReference type="AlphaFoldDB" id="A0A542SNH4"/>
<dbReference type="InterPro" id="IPR013986">
    <property type="entry name" value="DExx_box_DNA_helicase_dom_sf"/>
</dbReference>
<dbReference type="GO" id="GO:0005524">
    <property type="term" value="F:ATP binding"/>
    <property type="evidence" value="ECO:0007669"/>
    <property type="project" value="UniProtKB-UniRule"/>
</dbReference>
<keyword evidence="15" id="KW-1185">Reference proteome</keyword>
<evidence type="ECO:0000259" key="11">
    <source>
        <dbReference type="PROSITE" id="PS50967"/>
    </source>
</evidence>
<dbReference type="PANTHER" id="PTHR11070">
    <property type="entry name" value="UVRD / RECB / PCRA DNA HELICASE FAMILY MEMBER"/>
    <property type="match status" value="1"/>
</dbReference>
<dbReference type="Gene3D" id="1.10.150.80">
    <property type="entry name" value="HRDC domain"/>
    <property type="match status" value="1"/>
</dbReference>
<evidence type="ECO:0000256" key="10">
    <source>
        <dbReference type="PROSITE-ProRule" id="PRU00560"/>
    </source>
</evidence>
<evidence type="ECO:0000256" key="5">
    <source>
        <dbReference type="ARBA" id="ARBA00022840"/>
    </source>
</evidence>
<comment type="catalytic activity">
    <reaction evidence="9">
        <text>ATP + H2O = ADP + phosphate + H(+)</text>
        <dbReference type="Rhea" id="RHEA:13065"/>
        <dbReference type="ChEBI" id="CHEBI:15377"/>
        <dbReference type="ChEBI" id="CHEBI:15378"/>
        <dbReference type="ChEBI" id="CHEBI:30616"/>
        <dbReference type="ChEBI" id="CHEBI:43474"/>
        <dbReference type="ChEBI" id="CHEBI:456216"/>
        <dbReference type="EC" id="5.6.2.4"/>
    </reaction>
</comment>
<accession>A0A542SNH4</accession>
<dbReference type="InterPro" id="IPR014016">
    <property type="entry name" value="UvrD-like_ATP-bd"/>
</dbReference>
<keyword evidence="6" id="KW-0413">Isomerase</keyword>
<evidence type="ECO:0000256" key="9">
    <source>
        <dbReference type="ARBA" id="ARBA00048988"/>
    </source>
</evidence>
<gene>
    <name evidence="14" type="ORF">FB389_0841</name>
</gene>
<dbReference type="Pfam" id="PF00570">
    <property type="entry name" value="HRDC"/>
    <property type="match status" value="1"/>
</dbReference>
<keyword evidence="3 10" id="KW-0378">Hydrolase</keyword>
<sequence>MSPDEKVAKVPGADQLIDALDPEQREVALAVTGPVCVLAGAGTGKTRAITHRIAYGVRTGRYAPTSVLAVTFTARAASEMRSRLRDLGVPGVQARTFHSAAMRQLGHFWPKVIGGRPWQVVEHKAQLVAAAARSLAMSVDRIAVRDLASQIEWAKVTLVRPDDFAAVVERQSREMPAGFSEQTVARLYSRYEELKTERAVMDFEDVLALTAQMIADHPDVAKTIRSQYKHFVVDEFQDVSPIQHTLLRQWLGNRQELCVVGDPSQTIYSFAGATPSYLMEFKREYPGATVVSLVRDYRSTTAIVGLANSVLERGRKLDPARVKPLKLISQVGRGPAVSFTTYDHDEAEAAGVAARARALISAGERPADIAVLYRTNAQAEALEQAFQEAGVGVVIRGGERFFQRKDVRDATMLLRANVHHAPDRSMPEVVRDILGDVGWSAQAPTAQGAARERWDAMQALVELADALAETRGADMGAYVQELQERAANQHAPTVDGVTLASLHAAKGLEWESVFLIGVSEGLIPISLAETDEAIAEERRLLYVGITRAKRNLELSYAKSRRAGGRGTRKSSRFLDGIWPAPDVSPLAKERRARTSALATGEDVDPQLFERLRQWRADLAKEMSKPAFVILGNISLVEIAQARPTTMAELARIRGIGPTKLEQFGESIVAIVVDHLRA</sequence>